<dbReference type="Pfam" id="PF06699">
    <property type="entry name" value="PIG-F"/>
    <property type="match status" value="1"/>
</dbReference>
<dbReference type="InterPro" id="IPR009580">
    <property type="entry name" value="GPI_biosynthesis_protein_Pig-F"/>
</dbReference>
<keyword evidence="5" id="KW-0256">Endoplasmic reticulum</keyword>
<feature type="transmembrane region" description="Helical" evidence="9">
    <location>
        <begin position="80"/>
        <end position="107"/>
    </location>
</feature>
<evidence type="ECO:0000256" key="5">
    <source>
        <dbReference type="ARBA" id="ARBA00022824"/>
    </source>
</evidence>
<keyword evidence="6 9" id="KW-1133">Transmembrane helix</keyword>
<evidence type="ECO:0000256" key="6">
    <source>
        <dbReference type="ARBA" id="ARBA00022989"/>
    </source>
</evidence>
<feature type="transmembrane region" description="Helical" evidence="9">
    <location>
        <begin position="113"/>
        <end position="134"/>
    </location>
</feature>
<evidence type="ECO:0000256" key="4">
    <source>
        <dbReference type="ARBA" id="ARBA00022692"/>
    </source>
</evidence>
<evidence type="ECO:0000313" key="11">
    <source>
        <dbReference type="Proteomes" id="UP000053317"/>
    </source>
</evidence>
<dbReference type="AlphaFoldDB" id="A0A0G2ESH0"/>
<protein>
    <submittedName>
        <fullName evidence="10">Putative gpi-anchor biosynthesis protein (Pig-f)</fullName>
    </submittedName>
</protein>
<comment type="subcellular location">
    <subcellularLocation>
        <location evidence="1">Endoplasmic reticulum membrane</location>
        <topology evidence="1">Multi-pass membrane protein</topology>
    </subcellularLocation>
</comment>
<name>A0A0G2ESH0_PHACM</name>
<evidence type="ECO:0000313" key="10">
    <source>
        <dbReference type="EMBL" id="KKY25111.1"/>
    </source>
</evidence>
<dbReference type="GO" id="GO:0005789">
    <property type="term" value="C:endoplasmic reticulum membrane"/>
    <property type="evidence" value="ECO:0007669"/>
    <property type="project" value="UniProtKB-SubCell"/>
</dbReference>
<evidence type="ECO:0000256" key="1">
    <source>
        <dbReference type="ARBA" id="ARBA00004477"/>
    </source>
</evidence>
<dbReference type="GO" id="GO:0006506">
    <property type="term" value="P:GPI anchor biosynthetic process"/>
    <property type="evidence" value="ECO:0007669"/>
    <property type="project" value="UniProtKB-UniPathway"/>
</dbReference>
<keyword evidence="7 9" id="KW-0472">Membrane</keyword>
<comment type="pathway">
    <text evidence="2">Glycolipid biosynthesis; glycosylphosphatidylinositol-anchor biosynthesis.</text>
</comment>
<evidence type="ECO:0000256" key="2">
    <source>
        <dbReference type="ARBA" id="ARBA00004687"/>
    </source>
</evidence>
<feature type="transmembrane region" description="Helical" evidence="9">
    <location>
        <begin position="155"/>
        <end position="177"/>
    </location>
</feature>
<dbReference type="UniPathway" id="UPA00196"/>
<feature type="region of interest" description="Disordered" evidence="8">
    <location>
        <begin position="43"/>
        <end position="68"/>
    </location>
</feature>
<reference evidence="10 11" key="2">
    <citation type="submission" date="2015-05" db="EMBL/GenBank/DDBJ databases">
        <authorList>
            <person name="Morales-Cruz A."/>
            <person name="Amrine K.C."/>
            <person name="Cantu D."/>
        </authorList>
    </citation>
    <scope>NUCLEOTIDE SEQUENCE [LARGE SCALE GENOMIC DNA]</scope>
    <source>
        <strain evidence="10">UCRPC4</strain>
    </source>
</reference>
<sequence length="250" mass="26541">MVIPLVIAQAVWCITCLPRSGYWDARTKGLRVDDMTTAAEPKVSGNVGTGKGSLRRKGGVGIGSAGTGPQSKADGFGGRVVPLLISLILTISTLPPPLILLAVLMGAPATTHTAHTSLLAVHVALLVGPPLFYTHGVSGQAWREIMCAFLPFDEAGAWGGVIGALIGGWLGAIPIPLDWDREWQKWPVTIVTGVWLGWAIGRTILGPAILRGKRIDLRETDAQEFEKTRIQMGGDKANPSGEIVKKKKTT</sequence>
<keyword evidence="3" id="KW-0337">GPI-anchor biosynthesis</keyword>
<gene>
    <name evidence="10" type="ORF">UCRPC4_g02051</name>
</gene>
<keyword evidence="4 9" id="KW-0812">Transmembrane</keyword>
<dbReference type="Proteomes" id="UP000053317">
    <property type="component" value="Unassembled WGS sequence"/>
</dbReference>
<comment type="caution">
    <text evidence="10">The sequence shown here is derived from an EMBL/GenBank/DDBJ whole genome shotgun (WGS) entry which is preliminary data.</text>
</comment>
<dbReference type="EMBL" id="LCWF01000049">
    <property type="protein sequence ID" value="KKY25111.1"/>
    <property type="molecule type" value="Genomic_DNA"/>
</dbReference>
<accession>A0A0G2ESH0</accession>
<evidence type="ECO:0000256" key="9">
    <source>
        <dbReference type="SAM" id="Phobius"/>
    </source>
</evidence>
<evidence type="ECO:0000256" key="8">
    <source>
        <dbReference type="SAM" id="MobiDB-lite"/>
    </source>
</evidence>
<evidence type="ECO:0000256" key="7">
    <source>
        <dbReference type="ARBA" id="ARBA00023136"/>
    </source>
</evidence>
<reference evidence="10 11" key="1">
    <citation type="submission" date="2015-05" db="EMBL/GenBank/DDBJ databases">
        <title>Distinctive expansion of gene families associated with plant cell wall degradation and secondary metabolism in the genomes of grapevine trunk pathogens.</title>
        <authorList>
            <person name="Lawrence D.P."/>
            <person name="Travadon R."/>
            <person name="Rolshausen P.E."/>
            <person name="Baumgartner K."/>
        </authorList>
    </citation>
    <scope>NUCLEOTIDE SEQUENCE [LARGE SCALE GENOMIC DNA]</scope>
    <source>
        <strain evidence="10">UCRPC4</strain>
    </source>
</reference>
<proteinExistence type="predicted"/>
<keyword evidence="11" id="KW-1185">Reference proteome</keyword>
<evidence type="ECO:0000256" key="3">
    <source>
        <dbReference type="ARBA" id="ARBA00022502"/>
    </source>
</evidence>
<feature type="transmembrane region" description="Helical" evidence="9">
    <location>
        <begin position="189"/>
        <end position="210"/>
    </location>
</feature>
<dbReference type="OrthoDB" id="17366at2759"/>
<organism evidence="10 11">
    <name type="scientific">Phaeomoniella chlamydospora</name>
    <name type="common">Phaeoacremonium chlamydosporum</name>
    <dbReference type="NCBI Taxonomy" id="158046"/>
    <lineage>
        <taxon>Eukaryota</taxon>
        <taxon>Fungi</taxon>
        <taxon>Dikarya</taxon>
        <taxon>Ascomycota</taxon>
        <taxon>Pezizomycotina</taxon>
        <taxon>Eurotiomycetes</taxon>
        <taxon>Chaetothyriomycetidae</taxon>
        <taxon>Phaeomoniellales</taxon>
        <taxon>Phaeomoniellaceae</taxon>
        <taxon>Phaeomoniella</taxon>
    </lineage>
</organism>